<dbReference type="HAMAP" id="MF_03187">
    <property type="entry name" value="Methyltr_EFM5"/>
    <property type="match status" value="1"/>
</dbReference>
<dbReference type="AlphaFoldDB" id="A0A8K0PAM7"/>
<dbReference type="EMBL" id="KZ309587">
    <property type="protein sequence ID" value="KAG8239302.1"/>
    <property type="molecule type" value="Genomic_DNA"/>
</dbReference>
<dbReference type="EC" id="2.1.1.-" evidence="5"/>
<dbReference type="PANTHER" id="PTHR13200:SF0">
    <property type="entry name" value="EEF1A LYSINE METHYLTRANSFERASE 1"/>
    <property type="match status" value="1"/>
</dbReference>
<reference evidence="6" key="2">
    <citation type="submission" date="2017-10" db="EMBL/GenBank/DDBJ databases">
        <title>Ladona fulva Genome sequencing and assembly.</title>
        <authorList>
            <person name="Murali S."/>
            <person name="Richards S."/>
            <person name="Bandaranaike D."/>
            <person name="Bellair M."/>
            <person name="Blankenburg K."/>
            <person name="Chao H."/>
            <person name="Dinh H."/>
            <person name="Doddapaneni H."/>
            <person name="Dugan-Rocha S."/>
            <person name="Elkadiri S."/>
            <person name="Gnanaolivu R."/>
            <person name="Hernandez B."/>
            <person name="Skinner E."/>
            <person name="Javaid M."/>
            <person name="Lee S."/>
            <person name="Li M."/>
            <person name="Ming W."/>
            <person name="Munidasa M."/>
            <person name="Muniz J."/>
            <person name="Nguyen L."/>
            <person name="Hughes D."/>
            <person name="Osuji N."/>
            <person name="Pu L.-L."/>
            <person name="Puazo M."/>
            <person name="Qu C."/>
            <person name="Quiroz J."/>
            <person name="Raj R."/>
            <person name="Weissenberger G."/>
            <person name="Xin Y."/>
            <person name="Zou X."/>
            <person name="Han Y."/>
            <person name="Worley K."/>
            <person name="Muzny D."/>
            <person name="Gibbs R."/>
        </authorList>
    </citation>
    <scope>NUCLEOTIDE SEQUENCE</scope>
    <source>
        <strain evidence="6">Sampled in the wild</strain>
    </source>
</reference>
<evidence type="ECO:0000313" key="7">
    <source>
        <dbReference type="Proteomes" id="UP000792457"/>
    </source>
</evidence>
<evidence type="ECO:0000313" key="6">
    <source>
        <dbReference type="EMBL" id="KAG8239302.1"/>
    </source>
</evidence>
<comment type="subcellular location">
    <subcellularLocation>
        <location evidence="1 5">Cytoplasm</location>
    </subcellularLocation>
</comment>
<evidence type="ECO:0000256" key="5">
    <source>
        <dbReference type="HAMAP-Rule" id="MF_03187"/>
    </source>
</evidence>
<dbReference type="Proteomes" id="UP000792457">
    <property type="component" value="Unassembled WGS sequence"/>
</dbReference>
<protein>
    <recommendedName>
        <fullName evidence="5">Protein-lysine N-methyltransferase J437_LFUL018858</fullName>
        <ecNumber evidence="5">2.1.1.-</ecNumber>
    </recommendedName>
</protein>
<reference evidence="6" key="1">
    <citation type="submission" date="2013-04" db="EMBL/GenBank/DDBJ databases">
        <authorList>
            <person name="Qu J."/>
            <person name="Murali S.C."/>
            <person name="Bandaranaike D."/>
            <person name="Bellair M."/>
            <person name="Blankenburg K."/>
            <person name="Chao H."/>
            <person name="Dinh H."/>
            <person name="Doddapaneni H."/>
            <person name="Downs B."/>
            <person name="Dugan-Rocha S."/>
            <person name="Elkadiri S."/>
            <person name="Gnanaolivu R.D."/>
            <person name="Hernandez B."/>
            <person name="Javaid M."/>
            <person name="Jayaseelan J.C."/>
            <person name="Lee S."/>
            <person name="Li M."/>
            <person name="Ming W."/>
            <person name="Munidasa M."/>
            <person name="Muniz J."/>
            <person name="Nguyen L."/>
            <person name="Ongeri F."/>
            <person name="Osuji N."/>
            <person name="Pu L.-L."/>
            <person name="Puazo M."/>
            <person name="Qu C."/>
            <person name="Quiroz J."/>
            <person name="Raj R."/>
            <person name="Weissenberger G."/>
            <person name="Xin Y."/>
            <person name="Zou X."/>
            <person name="Han Y."/>
            <person name="Richards S."/>
            <person name="Worley K."/>
            <person name="Muzny D."/>
            <person name="Gibbs R."/>
        </authorList>
    </citation>
    <scope>NUCLEOTIDE SEQUENCE</scope>
    <source>
        <strain evidence="6">Sampled in the wild</strain>
    </source>
</reference>
<dbReference type="GO" id="GO:0032259">
    <property type="term" value="P:methylation"/>
    <property type="evidence" value="ECO:0007669"/>
    <property type="project" value="UniProtKB-KW"/>
</dbReference>
<dbReference type="OrthoDB" id="206354at2759"/>
<dbReference type="GO" id="GO:0005737">
    <property type="term" value="C:cytoplasm"/>
    <property type="evidence" value="ECO:0007669"/>
    <property type="project" value="UniProtKB-SubCell"/>
</dbReference>
<dbReference type="InterPro" id="IPR019369">
    <property type="entry name" value="Efm5/EEF1AKMT1"/>
</dbReference>
<keyword evidence="2 5" id="KW-0963">Cytoplasm</keyword>
<dbReference type="InterPro" id="IPR041370">
    <property type="entry name" value="Mlase_EEF1AKMT1/ZCCHC4"/>
</dbReference>
<gene>
    <name evidence="6" type="ORF">J437_LFUL018858</name>
</gene>
<keyword evidence="7" id="KW-1185">Reference proteome</keyword>
<organism evidence="6 7">
    <name type="scientific">Ladona fulva</name>
    <name type="common">Scarce chaser dragonfly</name>
    <name type="synonym">Libellula fulva</name>
    <dbReference type="NCBI Taxonomy" id="123851"/>
    <lineage>
        <taxon>Eukaryota</taxon>
        <taxon>Metazoa</taxon>
        <taxon>Ecdysozoa</taxon>
        <taxon>Arthropoda</taxon>
        <taxon>Hexapoda</taxon>
        <taxon>Insecta</taxon>
        <taxon>Pterygota</taxon>
        <taxon>Palaeoptera</taxon>
        <taxon>Odonata</taxon>
        <taxon>Epiprocta</taxon>
        <taxon>Anisoptera</taxon>
        <taxon>Libelluloidea</taxon>
        <taxon>Libellulidae</taxon>
        <taxon>Ladona</taxon>
    </lineage>
</organism>
<name>A0A8K0PAM7_LADFU</name>
<proteinExistence type="inferred from homology"/>
<sequence>MSDSDDDIPKLSKETLAALNEFYAEREREVSEDNEINEDWVRLLIEIGAFQLSQFWYDETTTEYLTDLVIKAAGPKGKIALLSCPTVYPVIKSRTTTDETVYLFEYDERFSKYGDDFIAYDYNKPLNVPKDFSQIFDVVMLDPPFLSEECLCKVAETVKFLTSKKIILCTGAVMEELAVNLLNVRKIAFEPKHKNNLANEFFCYTNFETSNV</sequence>
<dbReference type="Pfam" id="PF10237">
    <property type="entry name" value="N6-adenineMlase"/>
    <property type="match status" value="1"/>
</dbReference>
<comment type="caution">
    <text evidence="6">The sequence shown here is derived from an EMBL/GenBank/DDBJ whole genome shotgun (WGS) entry which is preliminary data.</text>
</comment>
<evidence type="ECO:0000256" key="3">
    <source>
        <dbReference type="ARBA" id="ARBA00022603"/>
    </source>
</evidence>
<evidence type="ECO:0000256" key="1">
    <source>
        <dbReference type="ARBA" id="ARBA00004496"/>
    </source>
</evidence>
<dbReference type="GO" id="GO:0016279">
    <property type="term" value="F:protein-lysine N-methyltransferase activity"/>
    <property type="evidence" value="ECO:0007669"/>
    <property type="project" value="UniProtKB-UniRule"/>
</dbReference>
<evidence type="ECO:0000256" key="4">
    <source>
        <dbReference type="ARBA" id="ARBA00022679"/>
    </source>
</evidence>
<comment type="function">
    <text evidence="5">S-adenosyl-L-methionine-dependent protein-lysine N-methyltransferase that methylates elongation factor 1-alpha.</text>
</comment>
<accession>A0A8K0PAM7</accession>
<comment type="similarity">
    <text evidence="5">Belongs to the class I-like SAM-binding methyltransferase superfamily. EFM5 family.</text>
</comment>
<keyword evidence="4 5" id="KW-0808">Transferase</keyword>
<evidence type="ECO:0000256" key="2">
    <source>
        <dbReference type="ARBA" id="ARBA00022490"/>
    </source>
</evidence>
<dbReference type="PANTHER" id="PTHR13200">
    <property type="entry name" value="EEF1A LYSINE METHYLTRANSFERASE 1"/>
    <property type="match status" value="1"/>
</dbReference>
<keyword evidence="3 5" id="KW-0489">Methyltransferase</keyword>